<keyword evidence="5" id="KW-0479">Metal-binding</keyword>
<dbReference type="SUPFAM" id="SSF48264">
    <property type="entry name" value="Cytochrome P450"/>
    <property type="match status" value="2"/>
</dbReference>
<protein>
    <recommendedName>
        <fullName evidence="14">Cytochrome P450</fullName>
    </recommendedName>
</protein>
<comment type="subcellular location">
    <subcellularLocation>
        <location evidence="2">Endoplasmic reticulum membrane</location>
    </subcellularLocation>
</comment>
<keyword evidence="13" id="KW-1185">Reference proteome</keyword>
<proteinExistence type="inferred from homology"/>
<dbReference type="PANTHER" id="PTHR24302:SF15">
    <property type="entry name" value="FATTY-ACID PEROXYGENASE"/>
    <property type="match status" value="1"/>
</dbReference>
<evidence type="ECO:0000256" key="9">
    <source>
        <dbReference type="ARBA" id="ARBA00023033"/>
    </source>
</evidence>
<accession>A0A2T7NWZ0</accession>
<comment type="caution">
    <text evidence="12">The sequence shown here is derived from an EMBL/GenBank/DDBJ whole genome shotgun (WGS) entry which is preliminary data.</text>
</comment>
<evidence type="ECO:0000313" key="12">
    <source>
        <dbReference type="EMBL" id="PVD25685.1"/>
    </source>
</evidence>
<dbReference type="CDD" id="cd11055">
    <property type="entry name" value="CYP3A-like"/>
    <property type="match status" value="1"/>
</dbReference>
<dbReference type="InterPro" id="IPR002401">
    <property type="entry name" value="Cyt_P450_E_grp-I"/>
</dbReference>
<comment type="function">
    <text evidence="11">Cytochromes P450 are a group of heme-thiolate monooxygenases. They oxidize a variety of structurally unrelated compounds, including steroids, fatty acids, and xenobiotics.</text>
</comment>
<dbReference type="PANTHER" id="PTHR24302">
    <property type="entry name" value="CYTOCHROME P450 FAMILY 3"/>
    <property type="match status" value="1"/>
</dbReference>
<keyword evidence="4" id="KW-0349">Heme</keyword>
<dbReference type="GO" id="GO:0020037">
    <property type="term" value="F:heme binding"/>
    <property type="evidence" value="ECO:0007669"/>
    <property type="project" value="InterPro"/>
</dbReference>
<dbReference type="InterPro" id="IPR017972">
    <property type="entry name" value="Cyt_P450_CS"/>
</dbReference>
<dbReference type="Proteomes" id="UP000245119">
    <property type="component" value="Linkage Group LG8"/>
</dbReference>
<evidence type="ECO:0000256" key="7">
    <source>
        <dbReference type="ARBA" id="ARBA00023002"/>
    </source>
</evidence>
<organism evidence="12 13">
    <name type="scientific">Pomacea canaliculata</name>
    <name type="common">Golden apple snail</name>
    <dbReference type="NCBI Taxonomy" id="400727"/>
    <lineage>
        <taxon>Eukaryota</taxon>
        <taxon>Metazoa</taxon>
        <taxon>Spiralia</taxon>
        <taxon>Lophotrochozoa</taxon>
        <taxon>Mollusca</taxon>
        <taxon>Gastropoda</taxon>
        <taxon>Caenogastropoda</taxon>
        <taxon>Architaenioglossa</taxon>
        <taxon>Ampullarioidea</taxon>
        <taxon>Ampullariidae</taxon>
        <taxon>Pomacea</taxon>
    </lineage>
</organism>
<dbReference type="InterPro" id="IPR050705">
    <property type="entry name" value="Cytochrome_P450_3A"/>
</dbReference>
<dbReference type="GO" id="GO:0005789">
    <property type="term" value="C:endoplasmic reticulum membrane"/>
    <property type="evidence" value="ECO:0007669"/>
    <property type="project" value="UniProtKB-SubCell"/>
</dbReference>
<name>A0A2T7NWZ0_POMCA</name>
<keyword evidence="8" id="KW-0408">Iron</keyword>
<dbReference type="Gene3D" id="1.10.630.10">
    <property type="entry name" value="Cytochrome P450"/>
    <property type="match status" value="2"/>
</dbReference>
<dbReference type="GO" id="GO:0005506">
    <property type="term" value="F:iron ion binding"/>
    <property type="evidence" value="ECO:0007669"/>
    <property type="project" value="InterPro"/>
</dbReference>
<dbReference type="InterPro" id="IPR001128">
    <property type="entry name" value="Cyt_P450"/>
</dbReference>
<dbReference type="STRING" id="400727.A0A2T7NWZ0"/>
<evidence type="ECO:0000256" key="1">
    <source>
        <dbReference type="ARBA" id="ARBA00001971"/>
    </source>
</evidence>
<dbReference type="PRINTS" id="PR00385">
    <property type="entry name" value="P450"/>
</dbReference>
<gene>
    <name evidence="12" type="ORF">C0Q70_13344</name>
</gene>
<dbReference type="AlphaFoldDB" id="A0A2T7NWZ0"/>
<evidence type="ECO:0000256" key="3">
    <source>
        <dbReference type="ARBA" id="ARBA00010617"/>
    </source>
</evidence>
<dbReference type="PROSITE" id="PS00086">
    <property type="entry name" value="CYTOCHROME_P450"/>
    <property type="match status" value="2"/>
</dbReference>
<evidence type="ECO:0000256" key="6">
    <source>
        <dbReference type="ARBA" id="ARBA00022824"/>
    </source>
</evidence>
<dbReference type="Pfam" id="PF00067">
    <property type="entry name" value="p450"/>
    <property type="match status" value="3"/>
</dbReference>
<comment type="similarity">
    <text evidence="3">Belongs to the cytochrome P450 family.</text>
</comment>
<evidence type="ECO:0000256" key="5">
    <source>
        <dbReference type="ARBA" id="ARBA00022723"/>
    </source>
</evidence>
<evidence type="ECO:0000256" key="8">
    <source>
        <dbReference type="ARBA" id="ARBA00023004"/>
    </source>
</evidence>
<evidence type="ECO:0000313" key="13">
    <source>
        <dbReference type="Proteomes" id="UP000245119"/>
    </source>
</evidence>
<comment type="cofactor">
    <cofactor evidence="1">
        <name>heme</name>
        <dbReference type="ChEBI" id="CHEBI:30413"/>
    </cofactor>
</comment>
<keyword evidence="6" id="KW-0256">Endoplasmic reticulum</keyword>
<evidence type="ECO:0008006" key="14">
    <source>
        <dbReference type="Google" id="ProtNLM"/>
    </source>
</evidence>
<dbReference type="FunFam" id="1.10.630.10:FF:000003">
    <property type="entry name" value="cytochrome P450 3A12-like isoform X2"/>
    <property type="match status" value="1"/>
</dbReference>
<keyword evidence="10" id="KW-0472">Membrane</keyword>
<keyword evidence="9" id="KW-0503">Monooxygenase</keyword>
<evidence type="ECO:0000256" key="10">
    <source>
        <dbReference type="ARBA" id="ARBA00023136"/>
    </source>
</evidence>
<reference evidence="12 13" key="1">
    <citation type="submission" date="2018-04" db="EMBL/GenBank/DDBJ databases">
        <title>The genome of golden apple snail Pomacea canaliculata provides insight into stress tolerance and invasive adaptation.</title>
        <authorList>
            <person name="Liu C."/>
            <person name="Liu B."/>
            <person name="Ren Y."/>
            <person name="Zhang Y."/>
            <person name="Wang H."/>
            <person name="Li S."/>
            <person name="Jiang F."/>
            <person name="Yin L."/>
            <person name="Zhang G."/>
            <person name="Qian W."/>
            <person name="Fan W."/>
        </authorList>
    </citation>
    <scope>NUCLEOTIDE SEQUENCE [LARGE SCALE GENOMIC DNA]</scope>
    <source>
        <strain evidence="12">SZHN2017</strain>
        <tissue evidence="12">Muscle</tissue>
    </source>
</reference>
<sequence>MKQRREKRTKTSSTLWSTGVDNMEKLSGMLMSADKRERGNVIARPTLYPASVSVAGAKGDTWRRLRHIMTPTFSTGKLKLMNPSVNRCCDSLSQALQRHTEKRQLVDVKRVFGAYTADVIAGTEFSLETDFQTNENDEHVDLLQLLLDSEASEADIAAKPQDILKNSFVHVNAWLNRKTVSREMTKDEIIAQCITIFLAGYETTAATLQYMVYLLAVNPDKQEKLYNEIITTIGDDTATYENVMSLKYLDNTLKETLRCFPPIPFVTRIAAETRTIKDVTIRAGTSVGVSIGSIMQDDEIFPEPSKFLPERFDNEDMPTLVRELAFGAGPRQCIGMRLAQYEAKMAAVTIIRRFRFIKVPETPEDQLVFGRYAQKEMITFSTSARFSSPDKLIFVGTELRNSHSSSTSFLKTCPCVGSVLVFHPDSDYRVLSQRAAAFASRIPEVTLEYALGPTPVPFLGNLIEIRKKGDVIARPSLYPANLSVAGAKGDTWRRLRHTMTPTFSTGKLKLMNPSVNRCCDSLSQALQRHTEKRQLVDVKRVFGAYTTDVIAGTAFSLETDFQTNENDVFMQAAINLMRKATSMTLLSLIITFFPCIERPLRFFQISDAREDAKLVIRVINNLIEERKQSGQNEHVDLLQLLLDSEASEADIAAKPQDRQMTKDEIIAQCITIFLAGYETTAATLQYMIYLLAVNPDKQEKLYDEIITTIGDDTATYENVMSLKYLDNTLKETLRCFPPIPFVTRIAAETRTIKDVTIRAGTSVGVSICSIMQDDQIFPEPSKFLPERFDNEDMPTLIRELAFGMGPRQCIGMRLALYEAKMAAVTIVRRFKFIKVPETPEMITFSTSARFSSPDKLIFVGTELRNSQEEQSREPRQLSFFYVMYEMT</sequence>
<evidence type="ECO:0000256" key="2">
    <source>
        <dbReference type="ARBA" id="ARBA00004586"/>
    </source>
</evidence>
<dbReference type="PRINTS" id="PR00463">
    <property type="entry name" value="EP450I"/>
</dbReference>
<dbReference type="OrthoDB" id="2789670at2759"/>
<evidence type="ECO:0000256" key="11">
    <source>
        <dbReference type="ARBA" id="ARBA00043906"/>
    </source>
</evidence>
<evidence type="ECO:0000256" key="4">
    <source>
        <dbReference type="ARBA" id="ARBA00022617"/>
    </source>
</evidence>
<dbReference type="InterPro" id="IPR036396">
    <property type="entry name" value="Cyt_P450_sf"/>
</dbReference>
<dbReference type="EMBL" id="PZQS01000008">
    <property type="protein sequence ID" value="PVD25685.1"/>
    <property type="molecule type" value="Genomic_DNA"/>
</dbReference>
<keyword evidence="7" id="KW-0560">Oxidoreductase</keyword>
<dbReference type="GO" id="GO:0008395">
    <property type="term" value="F:steroid hydroxylase activity"/>
    <property type="evidence" value="ECO:0007669"/>
    <property type="project" value="TreeGrafter"/>
</dbReference>
<dbReference type="GO" id="GO:0016705">
    <property type="term" value="F:oxidoreductase activity, acting on paired donors, with incorporation or reduction of molecular oxygen"/>
    <property type="evidence" value="ECO:0007669"/>
    <property type="project" value="InterPro"/>
</dbReference>